<proteinExistence type="inferred from homology"/>
<protein>
    <submittedName>
        <fullName evidence="7">Polyamine oxidase 4</fullName>
        <ecNumber evidence="7">1.-.-.-</ecNumber>
    </submittedName>
</protein>
<dbReference type="Pfam" id="PF01593">
    <property type="entry name" value="Amino_oxidase"/>
    <property type="match status" value="1"/>
</dbReference>
<dbReference type="EC" id="1.-.-.-" evidence="7"/>
<dbReference type="AlphaFoldDB" id="A0A151U9Q2"/>
<evidence type="ECO:0000256" key="1">
    <source>
        <dbReference type="ARBA" id="ARBA00001974"/>
    </source>
</evidence>
<dbReference type="PANTHER" id="PTHR10742">
    <property type="entry name" value="FLAVIN MONOAMINE OXIDASE"/>
    <property type="match status" value="1"/>
</dbReference>
<dbReference type="STRING" id="3821.A0A151U9Q2"/>
<evidence type="ECO:0000256" key="4">
    <source>
        <dbReference type="ARBA" id="ARBA00023002"/>
    </source>
</evidence>
<dbReference type="InterPro" id="IPR001613">
    <property type="entry name" value="Flavin_amine_oxidase"/>
</dbReference>
<evidence type="ECO:0000256" key="2">
    <source>
        <dbReference type="ARBA" id="ARBA00004723"/>
    </source>
</evidence>
<evidence type="ECO:0000313" key="7">
    <source>
        <dbReference type="EMBL" id="KYP76027.1"/>
    </source>
</evidence>
<dbReference type="GO" id="GO:0005777">
    <property type="term" value="C:peroxisome"/>
    <property type="evidence" value="ECO:0007669"/>
    <property type="project" value="TreeGrafter"/>
</dbReference>
<dbReference type="GO" id="GO:0046592">
    <property type="term" value="F:polyamine oxidase activity"/>
    <property type="evidence" value="ECO:0007669"/>
    <property type="project" value="TreeGrafter"/>
</dbReference>
<evidence type="ECO:0000313" key="8">
    <source>
        <dbReference type="Proteomes" id="UP000075243"/>
    </source>
</evidence>
<dbReference type="GO" id="GO:0006598">
    <property type="term" value="P:polyamine catabolic process"/>
    <property type="evidence" value="ECO:0007669"/>
    <property type="project" value="TreeGrafter"/>
</dbReference>
<keyword evidence="4 7" id="KW-0560">Oxidoreductase</keyword>
<sequence length="493" mass="54369">MDPNHIFPERFVDGKIASLIEGKNRPPPSVIVIGAGISGIAAARRLYDASFKVTVLESRDRLGGRINTDHSFGCPVDMGASWLHGVCNENPLAPLIRGLGLSLYRTSGDNSVLYDHDLESYMLFNIDGNQVPQQLVVEVGDTFKKILEETGKVREECPDDISVSEAISVVLDKHPKLRQKGLAHEVLQWFICRMEAWFAADADMISLKTWDQAEHVLSGGHGLMVQGYDPVIKALAKDIDIRLNHRVKKISSGYNKVMVTVEDGRDFVADAAIITVPIGILKANLIQFEPKLPDWKVSAISDLGVGNENKVALRFDKVFWPNVELLGMVAPTSYACGYFLNLHKATGHPVLVYMVAGRFAYDIEKLSDEAAAKFVMKQLRKMFPNASEPVQYLVSRWGTDPNSLGCYSYDLVGKPNDVYDKLRAPVGNLFFGGEAVSLDNQGSVHGAYSAGLMAADNVQTYLSENQGHAEKQPLVSVRHEMLATLIPLQISRM</sequence>
<dbReference type="PRINTS" id="PR00757">
    <property type="entry name" value="AMINEOXDASEF"/>
</dbReference>
<dbReference type="PANTHER" id="PTHR10742:SF228">
    <property type="entry name" value="POLYAMINE OXIDASE 4-RELATED"/>
    <property type="match status" value="1"/>
</dbReference>
<feature type="binding site" evidence="5">
    <location>
        <position position="247"/>
    </location>
    <ligand>
        <name>FAD</name>
        <dbReference type="ChEBI" id="CHEBI:57692"/>
    </ligand>
</feature>
<accession>A0A151U9Q2</accession>
<dbReference type="InterPro" id="IPR050281">
    <property type="entry name" value="Flavin_monoamine_oxidase"/>
</dbReference>
<dbReference type="OMA" id="GYYRVHG"/>
<dbReference type="Gramene" id="C.cajan_19668.t">
    <property type="protein sequence ID" value="C.cajan_19668.t"/>
    <property type="gene ID" value="C.cajan_19668"/>
</dbReference>
<reference evidence="7 8" key="1">
    <citation type="journal article" date="2012" name="Nat. Biotechnol.">
        <title>Draft genome sequence of pigeonpea (Cajanus cajan), an orphan legume crop of resource-poor farmers.</title>
        <authorList>
            <person name="Varshney R.K."/>
            <person name="Chen W."/>
            <person name="Li Y."/>
            <person name="Bharti A.K."/>
            <person name="Saxena R.K."/>
            <person name="Schlueter J.A."/>
            <person name="Donoghue M.T."/>
            <person name="Azam S."/>
            <person name="Fan G."/>
            <person name="Whaley A.M."/>
            <person name="Farmer A.D."/>
            <person name="Sheridan J."/>
            <person name="Iwata A."/>
            <person name="Tuteja R."/>
            <person name="Penmetsa R.V."/>
            <person name="Wu W."/>
            <person name="Upadhyaya H.D."/>
            <person name="Yang S.P."/>
            <person name="Shah T."/>
            <person name="Saxena K.B."/>
            <person name="Michael T."/>
            <person name="McCombie W.R."/>
            <person name="Yang B."/>
            <person name="Zhang G."/>
            <person name="Yang H."/>
            <person name="Wang J."/>
            <person name="Spillane C."/>
            <person name="Cook D.R."/>
            <person name="May G.D."/>
            <person name="Xu X."/>
            <person name="Jackson S.A."/>
        </authorList>
    </citation>
    <scope>NUCLEOTIDE SEQUENCE [LARGE SCALE GENOMIC DNA]</scope>
    <source>
        <strain evidence="8">cv. Asha</strain>
    </source>
</reference>
<evidence type="ECO:0000256" key="3">
    <source>
        <dbReference type="ARBA" id="ARBA00005995"/>
    </source>
</evidence>
<name>A0A151U9Q2_CAJCA</name>
<keyword evidence="8" id="KW-1185">Reference proteome</keyword>
<feature type="domain" description="Amine oxidase" evidence="6">
    <location>
        <begin position="37"/>
        <end position="458"/>
    </location>
</feature>
<comment type="similarity">
    <text evidence="3">Belongs to the flavin monoamine oxidase family.</text>
</comment>
<organism evidence="7 8">
    <name type="scientific">Cajanus cajan</name>
    <name type="common">Pigeon pea</name>
    <name type="synonym">Cajanus indicus</name>
    <dbReference type="NCBI Taxonomy" id="3821"/>
    <lineage>
        <taxon>Eukaryota</taxon>
        <taxon>Viridiplantae</taxon>
        <taxon>Streptophyta</taxon>
        <taxon>Embryophyta</taxon>
        <taxon>Tracheophyta</taxon>
        <taxon>Spermatophyta</taxon>
        <taxon>Magnoliopsida</taxon>
        <taxon>eudicotyledons</taxon>
        <taxon>Gunneridae</taxon>
        <taxon>Pentapetalae</taxon>
        <taxon>rosids</taxon>
        <taxon>fabids</taxon>
        <taxon>Fabales</taxon>
        <taxon>Fabaceae</taxon>
        <taxon>Papilionoideae</taxon>
        <taxon>50 kb inversion clade</taxon>
        <taxon>NPAAA clade</taxon>
        <taxon>indigoferoid/millettioid clade</taxon>
        <taxon>Phaseoleae</taxon>
        <taxon>Cajanus</taxon>
    </lineage>
</organism>
<dbReference type="Proteomes" id="UP000075243">
    <property type="component" value="Chromosome 1"/>
</dbReference>
<evidence type="ECO:0000256" key="5">
    <source>
        <dbReference type="PIRSR" id="PIRSR601613-1"/>
    </source>
</evidence>
<dbReference type="InterPro" id="IPR002937">
    <property type="entry name" value="Amino_oxidase"/>
</dbReference>
<gene>
    <name evidence="7" type="ORF">KK1_020245</name>
</gene>
<dbReference type="InterPro" id="IPR036188">
    <property type="entry name" value="FAD/NAD-bd_sf"/>
</dbReference>
<dbReference type="SUPFAM" id="SSF51905">
    <property type="entry name" value="FAD/NAD(P)-binding domain"/>
    <property type="match status" value="1"/>
</dbReference>
<dbReference type="SUPFAM" id="SSF54373">
    <property type="entry name" value="FAD-linked reductases, C-terminal domain"/>
    <property type="match status" value="1"/>
</dbReference>
<comment type="pathway">
    <text evidence="2">Amine and polyamine degradation; spermine degradation.</text>
</comment>
<dbReference type="Gene3D" id="3.50.50.60">
    <property type="entry name" value="FAD/NAD(P)-binding domain"/>
    <property type="match status" value="1"/>
</dbReference>
<dbReference type="Gene3D" id="3.90.660.10">
    <property type="match status" value="1"/>
</dbReference>
<comment type="cofactor">
    <cofactor evidence="1">
        <name>FAD</name>
        <dbReference type="ChEBI" id="CHEBI:57692"/>
    </cofactor>
</comment>
<evidence type="ECO:0000259" key="6">
    <source>
        <dbReference type="Pfam" id="PF01593"/>
    </source>
</evidence>
<feature type="binding site" evidence="5">
    <location>
        <position position="353"/>
    </location>
    <ligand>
        <name>substrate</name>
    </ligand>
</feature>
<dbReference type="EMBL" id="CM003603">
    <property type="protein sequence ID" value="KYP76027.1"/>
    <property type="molecule type" value="Genomic_DNA"/>
</dbReference>
<feature type="binding site" evidence="5">
    <location>
        <position position="38"/>
    </location>
    <ligand>
        <name>FAD</name>
        <dbReference type="ChEBI" id="CHEBI:57692"/>
    </ligand>
</feature>